<organism evidence="3 4">
    <name type="scientific">Thermoflavimicrobium daqui</name>
    <dbReference type="NCBI Taxonomy" id="2137476"/>
    <lineage>
        <taxon>Bacteria</taxon>
        <taxon>Bacillati</taxon>
        <taxon>Bacillota</taxon>
        <taxon>Bacilli</taxon>
        <taxon>Bacillales</taxon>
        <taxon>Thermoactinomycetaceae</taxon>
        <taxon>Thermoflavimicrobium</taxon>
    </lineage>
</organism>
<keyword evidence="4" id="KW-1185">Reference proteome</keyword>
<dbReference type="SUPFAM" id="SSF52794">
    <property type="entry name" value="PTS system IIB component-like"/>
    <property type="match status" value="1"/>
</dbReference>
<dbReference type="OrthoDB" id="6603449at2"/>
<evidence type="ECO:0000259" key="2">
    <source>
        <dbReference type="PROSITE" id="PS51099"/>
    </source>
</evidence>
<evidence type="ECO:0000313" key="3">
    <source>
        <dbReference type="EMBL" id="RAL26416.1"/>
    </source>
</evidence>
<sequence length="97" mass="10463">MKSLNIIAVCGFGLGSSMVLKMKVEEVLREENIEGKVSTADVGSAAATACDVIFTSYELGEKLESSVTVPVVMIQNFVNKAEIREKGLPVLQRLMAE</sequence>
<accession>A0A364K7Y9</accession>
<comment type="caution">
    <text evidence="3">The sequence shown here is derived from an EMBL/GenBank/DDBJ whole genome shotgun (WGS) entry which is preliminary data.</text>
</comment>
<feature type="domain" description="PTS EIIB type-2" evidence="2">
    <location>
        <begin position="4"/>
        <end position="95"/>
    </location>
</feature>
<dbReference type="GO" id="GO:0008982">
    <property type="term" value="F:protein-N(PI)-phosphohistidine-sugar phosphotransferase activity"/>
    <property type="evidence" value="ECO:0007669"/>
    <property type="project" value="InterPro"/>
</dbReference>
<reference evidence="3 4" key="1">
    <citation type="submission" date="2018-06" db="EMBL/GenBank/DDBJ databases">
        <title>Thermoflavimicrobium daqus sp. nov., a thermophilic microbe isolated from Moutai-flavour Daqu.</title>
        <authorList>
            <person name="Wang X."/>
            <person name="Zhou H."/>
        </authorList>
    </citation>
    <scope>NUCLEOTIDE SEQUENCE [LARGE SCALE GENOMIC DNA]</scope>
    <source>
        <strain evidence="3 4">FBKL4.011</strain>
    </source>
</reference>
<evidence type="ECO:0000313" key="4">
    <source>
        <dbReference type="Proteomes" id="UP000251213"/>
    </source>
</evidence>
<dbReference type="Pfam" id="PF02302">
    <property type="entry name" value="PTS_IIB"/>
    <property type="match status" value="1"/>
</dbReference>
<dbReference type="AlphaFoldDB" id="A0A364K7Y9"/>
<dbReference type="RefSeq" id="WP_113658100.1">
    <property type="nucleotide sequence ID" value="NZ_KZ845664.1"/>
</dbReference>
<dbReference type="InterPro" id="IPR003501">
    <property type="entry name" value="PTS_EIIB_2/3"/>
</dbReference>
<gene>
    <name evidence="3" type="ORF">DL897_05340</name>
</gene>
<dbReference type="InterPro" id="IPR013011">
    <property type="entry name" value="PTS_EIIB_2"/>
</dbReference>
<dbReference type="Proteomes" id="UP000251213">
    <property type="component" value="Unassembled WGS sequence"/>
</dbReference>
<name>A0A364K7Y9_9BACL</name>
<dbReference type="EMBL" id="QJKK01000002">
    <property type="protein sequence ID" value="RAL26416.1"/>
    <property type="molecule type" value="Genomic_DNA"/>
</dbReference>
<dbReference type="CDD" id="cd05563">
    <property type="entry name" value="PTS_IIB_ascorbate"/>
    <property type="match status" value="1"/>
</dbReference>
<dbReference type="InterPro" id="IPR036095">
    <property type="entry name" value="PTS_EIIB-like_sf"/>
</dbReference>
<dbReference type="PROSITE" id="PS51099">
    <property type="entry name" value="PTS_EIIB_TYPE_2"/>
    <property type="match status" value="1"/>
</dbReference>
<dbReference type="Gene3D" id="3.40.50.2300">
    <property type="match status" value="1"/>
</dbReference>
<dbReference type="GO" id="GO:0009401">
    <property type="term" value="P:phosphoenolpyruvate-dependent sugar phosphotransferase system"/>
    <property type="evidence" value="ECO:0007669"/>
    <property type="project" value="InterPro"/>
</dbReference>
<reference evidence="3 4" key="2">
    <citation type="submission" date="2018-06" db="EMBL/GenBank/DDBJ databases">
        <authorList>
            <person name="Zhirakovskaya E."/>
        </authorList>
    </citation>
    <scope>NUCLEOTIDE SEQUENCE [LARGE SCALE GENOMIC DNA]</scope>
    <source>
        <strain evidence="3 4">FBKL4.011</strain>
    </source>
</reference>
<protein>
    <submittedName>
        <fullName evidence="3">PTS ascorbate transporter subunit IIB</fullName>
    </submittedName>
</protein>
<keyword evidence="1" id="KW-0808">Transferase</keyword>
<proteinExistence type="predicted"/>
<evidence type="ECO:0000256" key="1">
    <source>
        <dbReference type="ARBA" id="ARBA00022679"/>
    </source>
</evidence>